<organism evidence="2 3">
    <name type="scientific">Acinetobacter radioresistens</name>
    <dbReference type="NCBI Taxonomy" id="40216"/>
    <lineage>
        <taxon>Bacteria</taxon>
        <taxon>Pseudomonadati</taxon>
        <taxon>Pseudomonadota</taxon>
        <taxon>Gammaproteobacteria</taxon>
        <taxon>Moraxellales</taxon>
        <taxon>Moraxellaceae</taxon>
        <taxon>Acinetobacter</taxon>
    </lineage>
</organism>
<dbReference type="Proteomes" id="UP000262257">
    <property type="component" value="Unassembled WGS sequence"/>
</dbReference>
<gene>
    <name evidence="2" type="ORF">DIC32_05325</name>
</gene>
<dbReference type="AlphaFoldDB" id="A0A3D3G1G0"/>
<reference evidence="2 3" key="1">
    <citation type="journal article" date="2018" name="Nat. Biotechnol.">
        <title>A standardized bacterial taxonomy based on genome phylogeny substantially revises the tree of life.</title>
        <authorList>
            <person name="Parks D.H."/>
            <person name="Chuvochina M."/>
            <person name="Waite D.W."/>
            <person name="Rinke C."/>
            <person name="Skarshewski A."/>
            <person name="Chaumeil P.A."/>
            <person name="Hugenholtz P."/>
        </authorList>
    </citation>
    <scope>NUCLEOTIDE SEQUENCE [LARGE SCALE GENOMIC DNA]</scope>
    <source>
        <strain evidence="2">UBA10045</strain>
    </source>
</reference>
<evidence type="ECO:0000259" key="1">
    <source>
        <dbReference type="PROSITE" id="PS51782"/>
    </source>
</evidence>
<comment type="caution">
    <text evidence="2">The sequence shown here is derived from an EMBL/GenBank/DDBJ whole genome shotgun (WGS) entry which is preliminary data.</text>
</comment>
<evidence type="ECO:0000313" key="2">
    <source>
        <dbReference type="EMBL" id="HCM31082.1"/>
    </source>
</evidence>
<protein>
    <submittedName>
        <fullName evidence="2">Peptidase M23</fullName>
    </submittedName>
</protein>
<accession>A0A3D3G1G0</accession>
<dbReference type="EMBL" id="DPXL01000068">
    <property type="protein sequence ID" value="HCM31082.1"/>
    <property type="molecule type" value="Genomic_DNA"/>
</dbReference>
<dbReference type="Pfam" id="PF01476">
    <property type="entry name" value="LysM"/>
    <property type="match status" value="1"/>
</dbReference>
<dbReference type="InterPro" id="IPR018392">
    <property type="entry name" value="LysM"/>
</dbReference>
<proteinExistence type="predicted"/>
<dbReference type="CDD" id="cd00118">
    <property type="entry name" value="LysM"/>
    <property type="match status" value="1"/>
</dbReference>
<evidence type="ECO:0000313" key="3">
    <source>
        <dbReference type="Proteomes" id="UP000262257"/>
    </source>
</evidence>
<dbReference type="PROSITE" id="PS51782">
    <property type="entry name" value="LYSM"/>
    <property type="match status" value="1"/>
</dbReference>
<dbReference type="InterPro" id="IPR036779">
    <property type="entry name" value="LysM_dom_sf"/>
</dbReference>
<feature type="non-terminal residue" evidence="2">
    <location>
        <position position="74"/>
    </location>
</feature>
<dbReference type="SUPFAM" id="SSF54106">
    <property type="entry name" value="LysM domain"/>
    <property type="match status" value="1"/>
</dbReference>
<feature type="domain" description="LysM" evidence="1">
    <location>
        <begin position="3"/>
        <end position="49"/>
    </location>
</feature>
<dbReference type="SMART" id="SM00257">
    <property type="entry name" value="LysM"/>
    <property type="match status" value="1"/>
</dbReference>
<dbReference type="Gene3D" id="3.10.350.10">
    <property type="entry name" value="LysM domain"/>
    <property type="match status" value="1"/>
</dbReference>
<sequence length="74" mass="8413">MSKVYIVKSGDTLWGISKKHHITVKELARINSLSGRMIHSLKVGQKIHLKEDSGISHKFETQLKIVLMDLSFKP</sequence>
<name>A0A3D3G1G0_ACIRA</name>
<dbReference type="RefSeq" id="WP_411369555.1">
    <property type="nucleotide sequence ID" value="NZ_JBKJAK020000134.1"/>
</dbReference>